<reference evidence="1 2" key="1">
    <citation type="submission" date="2022-09" db="EMBL/GenBank/DDBJ databases">
        <authorList>
            <person name="Giprobiosintez L."/>
        </authorList>
    </citation>
    <scope>NUCLEOTIDE SEQUENCE [LARGE SCALE GENOMIC DNA]</scope>
    <source>
        <strain evidence="2">VKPM-B-12549 (GBS-15)</strain>
    </source>
</reference>
<evidence type="ECO:0000313" key="1">
    <source>
        <dbReference type="EMBL" id="WWF01890.1"/>
    </source>
</evidence>
<dbReference type="RefSeq" id="WP_198323634.1">
    <property type="nucleotide sequence ID" value="NZ_CP104311.1"/>
</dbReference>
<evidence type="ECO:0000313" key="2">
    <source>
        <dbReference type="Proteomes" id="UP001359308"/>
    </source>
</evidence>
<gene>
    <name evidence="1" type="ORF">N4J17_15695</name>
</gene>
<keyword evidence="2" id="KW-1185">Reference proteome</keyword>
<dbReference type="Proteomes" id="UP001359308">
    <property type="component" value="Chromosome"/>
</dbReference>
<sequence length="53" mass="5801">MKHPPAAHQVAGFFDAPGRLESALADLSGKYDLHHAVTWPTLAYRTVNLNQGE</sequence>
<name>A0ABZ2F532_METCP</name>
<protein>
    <submittedName>
        <fullName evidence="1">Uncharacterized protein</fullName>
    </submittedName>
</protein>
<proteinExistence type="predicted"/>
<accession>A0ABZ2F532</accession>
<dbReference type="EMBL" id="CP104311">
    <property type="protein sequence ID" value="WWF01890.1"/>
    <property type="molecule type" value="Genomic_DNA"/>
</dbReference>
<organism evidence="1 2">
    <name type="scientific">Methylococcus capsulatus</name>
    <dbReference type="NCBI Taxonomy" id="414"/>
    <lineage>
        <taxon>Bacteria</taxon>
        <taxon>Pseudomonadati</taxon>
        <taxon>Pseudomonadota</taxon>
        <taxon>Gammaproteobacteria</taxon>
        <taxon>Methylococcales</taxon>
        <taxon>Methylococcaceae</taxon>
        <taxon>Methylococcus</taxon>
    </lineage>
</organism>